<evidence type="ECO:0000256" key="1">
    <source>
        <dbReference type="SAM" id="SignalP"/>
    </source>
</evidence>
<feature type="chain" id="PRO_5043575658" evidence="1">
    <location>
        <begin position="19"/>
        <end position="172"/>
    </location>
</feature>
<evidence type="ECO:0000313" key="2">
    <source>
        <dbReference type="EMBL" id="KAK8123664.1"/>
    </source>
</evidence>
<feature type="signal peptide" evidence="1">
    <location>
        <begin position="1"/>
        <end position="18"/>
    </location>
</feature>
<keyword evidence="1" id="KW-0732">Signal</keyword>
<proteinExistence type="predicted"/>
<protein>
    <submittedName>
        <fullName evidence="2">Uncharacterized protein</fullName>
    </submittedName>
</protein>
<dbReference type="EMBL" id="JAQQWP010000003">
    <property type="protein sequence ID" value="KAK8123664.1"/>
    <property type="molecule type" value="Genomic_DNA"/>
</dbReference>
<gene>
    <name evidence="2" type="ORF">PG999_003582</name>
</gene>
<comment type="caution">
    <text evidence="2">The sequence shown here is derived from an EMBL/GenBank/DDBJ whole genome shotgun (WGS) entry which is preliminary data.</text>
</comment>
<organism evidence="2 3">
    <name type="scientific">Apiospora kogelbergensis</name>
    <dbReference type="NCBI Taxonomy" id="1337665"/>
    <lineage>
        <taxon>Eukaryota</taxon>
        <taxon>Fungi</taxon>
        <taxon>Dikarya</taxon>
        <taxon>Ascomycota</taxon>
        <taxon>Pezizomycotina</taxon>
        <taxon>Sordariomycetes</taxon>
        <taxon>Xylariomycetidae</taxon>
        <taxon>Amphisphaeriales</taxon>
        <taxon>Apiosporaceae</taxon>
        <taxon>Apiospora</taxon>
    </lineage>
</organism>
<reference evidence="2 3" key="1">
    <citation type="submission" date="2023-01" db="EMBL/GenBank/DDBJ databases">
        <title>Analysis of 21 Apiospora genomes using comparative genomics revels a genus with tremendous synthesis potential of carbohydrate active enzymes and secondary metabolites.</title>
        <authorList>
            <person name="Sorensen T."/>
        </authorList>
    </citation>
    <scope>NUCLEOTIDE SEQUENCE [LARGE SCALE GENOMIC DNA]</scope>
    <source>
        <strain evidence="2 3">CBS 117206</strain>
    </source>
</reference>
<evidence type="ECO:0000313" key="3">
    <source>
        <dbReference type="Proteomes" id="UP001392437"/>
    </source>
</evidence>
<dbReference type="AlphaFoldDB" id="A0AAW0R3X0"/>
<accession>A0AAW0R3X0</accession>
<keyword evidence="3" id="KW-1185">Reference proteome</keyword>
<sequence length="172" mass="18302">MRPFITFSVLSLAVVADALVEVLLYETSNVCRPKSLTTRQLVQEGPGGPCNPIPDARLYTSAKLGQAGPDMRLRIYTYQGTNRCGGNIGDGASASSCVTDDGHLQLITGVGVRTVAAPVEEEDTAIEATGLTDEPGIIAYGYADGKVLHEIHRDSAYTAGYLKLKGDEERAK</sequence>
<dbReference type="Proteomes" id="UP001392437">
    <property type="component" value="Unassembled WGS sequence"/>
</dbReference>
<name>A0AAW0R3X0_9PEZI</name>